<reference evidence="4" key="1">
    <citation type="submission" date="2019-11" db="EMBL/GenBank/DDBJ databases">
        <authorList>
            <person name="Feng L."/>
        </authorList>
    </citation>
    <scope>NUCLEOTIDE SEQUENCE</scope>
    <source>
        <strain evidence="4">BhanseniiLFYP23</strain>
    </source>
</reference>
<dbReference type="GO" id="GO:0005737">
    <property type="term" value="C:cytoplasm"/>
    <property type="evidence" value="ECO:0007669"/>
    <property type="project" value="TreeGrafter"/>
</dbReference>
<feature type="domain" description="Thiamine phosphate synthase/TenI" evidence="3">
    <location>
        <begin position="11"/>
        <end position="190"/>
    </location>
</feature>
<evidence type="ECO:0000259" key="3">
    <source>
        <dbReference type="Pfam" id="PF02581"/>
    </source>
</evidence>
<dbReference type="CDD" id="cd00564">
    <property type="entry name" value="TMP_TenI"/>
    <property type="match status" value="1"/>
</dbReference>
<dbReference type="PANTHER" id="PTHR20857">
    <property type="entry name" value="THIAMINE-PHOSPHATE PYROPHOSPHORYLASE"/>
    <property type="match status" value="1"/>
</dbReference>
<organism evidence="4">
    <name type="scientific">Blautia hansenii</name>
    <name type="common">Ruminococcus hansenii</name>
    <dbReference type="NCBI Taxonomy" id="1322"/>
    <lineage>
        <taxon>Bacteria</taxon>
        <taxon>Bacillati</taxon>
        <taxon>Bacillota</taxon>
        <taxon>Clostridia</taxon>
        <taxon>Lachnospirales</taxon>
        <taxon>Lachnospiraceae</taxon>
        <taxon>Blautia</taxon>
    </lineage>
</organism>
<gene>
    <name evidence="4" type="primary">tenI</name>
    <name evidence="4" type="ORF">BHLFYP23_02029</name>
</gene>
<dbReference type="AlphaFoldDB" id="A0A6N2SGL0"/>
<accession>A0A6N2SGL0</accession>
<dbReference type="InterPro" id="IPR036206">
    <property type="entry name" value="ThiamineP_synth_sf"/>
</dbReference>
<dbReference type="Pfam" id="PF02581">
    <property type="entry name" value="TMP-TENI"/>
    <property type="match status" value="1"/>
</dbReference>
<protein>
    <submittedName>
        <fullName evidence="4">Regulatory protein TenI</fullName>
    </submittedName>
</protein>
<dbReference type="EMBL" id="CACRSY010000008">
    <property type="protein sequence ID" value="VYS90820.1"/>
    <property type="molecule type" value="Genomic_DNA"/>
</dbReference>
<dbReference type="InterPro" id="IPR022998">
    <property type="entry name" value="ThiamineP_synth_TenI"/>
</dbReference>
<proteinExistence type="predicted"/>
<dbReference type="SUPFAM" id="SSF51391">
    <property type="entry name" value="Thiamin phosphate synthase"/>
    <property type="match status" value="1"/>
</dbReference>
<dbReference type="GO" id="GO:0009228">
    <property type="term" value="P:thiamine biosynthetic process"/>
    <property type="evidence" value="ECO:0007669"/>
    <property type="project" value="UniProtKB-KW"/>
</dbReference>
<sequence length="195" mass="22220">MCREEIFQNVIAVSNRKLCTRPFPEQIEIVCRHRPQSLILREKDLNESEYGKLGQEVKEICKKYQVTCIYHTFYEEAKKAGVRNIHLPLWKLEELNEEDGQRDFDLIGASIHSVEEAKKAEKLGATYLTAGHIYETGCKPDLPPRGLNFLKEVCQVVDIPVYAIGGIRLEKQQIAEIQKAGARGACIMSELMKIS</sequence>
<keyword evidence="2" id="KW-0784">Thiamine biosynthesis</keyword>
<evidence type="ECO:0000313" key="4">
    <source>
        <dbReference type="EMBL" id="VYS90820.1"/>
    </source>
</evidence>
<evidence type="ECO:0000256" key="1">
    <source>
        <dbReference type="ARBA" id="ARBA00004948"/>
    </source>
</evidence>
<dbReference type="InterPro" id="IPR013785">
    <property type="entry name" value="Aldolase_TIM"/>
</dbReference>
<name>A0A6N2SGL0_BLAHA</name>
<comment type="pathway">
    <text evidence="1">Cofactor biosynthesis; thiamine diphosphate biosynthesis.</text>
</comment>
<dbReference type="PANTHER" id="PTHR20857:SF15">
    <property type="entry name" value="THIAMINE-PHOSPHATE SYNTHASE"/>
    <property type="match status" value="1"/>
</dbReference>
<dbReference type="Gene3D" id="3.20.20.70">
    <property type="entry name" value="Aldolase class I"/>
    <property type="match status" value="1"/>
</dbReference>
<evidence type="ECO:0000256" key="2">
    <source>
        <dbReference type="ARBA" id="ARBA00022977"/>
    </source>
</evidence>
<dbReference type="RefSeq" id="WP_003023024.1">
    <property type="nucleotide sequence ID" value="NZ_CACRSY010000008.1"/>
</dbReference>
<dbReference type="GO" id="GO:0004789">
    <property type="term" value="F:thiamine-phosphate diphosphorylase activity"/>
    <property type="evidence" value="ECO:0007669"/>
    <property type="project" value="TreeGrafter"/>
</dbReference>